<dbReference type="EMBL" id="JAWJWF010000050">
    <property type="protein sequence ID" value="KAK6618124.1"/>
    <property type="molecule type" value="Genomic_DNA"/>
</dbReference>
<proteinExistence type="predicted"/>
<keyword evidence="3" id="KW-1185">Reference proteome</keyword>
<evidence type="ECO:0000313" key="3">
    <source>
        <dbReference type="Proteomes" id="UP001359485"/>
    </source>
</evidence>
<dbReference type="Proteomes" id="UP001359485">
    <property type="component" value="Unassembled WGS sequence"/>
</dbReference>
<gene>
    <name evidence="2" type="ORF">RUM44_002570</name>
</gene>
<dbReference type="Pfam" id="PF13896">
    <property type="entry name" value="Glyco_transf_49"/>
    <property type="match status" value="1"/>
</dbReference>
<organism evidence="2 3">
    <name type="scientific">Polyplax serrata</name>
    <name type="common">Common mouse louse</name>
    <dbReference type="NCBI Taxonomy" id="468196"/>
    <lineage>
        <taxon>Eukaryota</taxon>
        <taxon>Metazoa</taxon>
        <taxon>Ecdysozoa</taxon>
        <taxon>Arthropoda</taxon>
        <taxon>Hexapoda</taxon>
        <taxon>Insecta</taxon>
        <taxon>Pterygota</taxon>
        <taxon>Neoptera</taxon>
        <taxon>Paraneoptera</taxon>
        <taxon>Psocodea</taxon>
        <taxon>Troctomorpha</taxon>
        <taxon>Phthiraptera</taxon>
        <taxon>Anoplura</taxon>
        <taxon>Polyplacidae</taxon>
        <taxon>Polyplax</taxon>
    </lineage>
</organism>
<feature type="compositionally biased region" description="Polar residues" evidence="1">
    <location>
        <begin position="209"/>
        <end position="226"/>
    </location>
</feature>
<dbReference type="PANTHER" id="PTHR47412">
    <property type="entry name" value="FI01434P-RELATED"/>
    <property type="match status" value="1"/>
</dbReference>
<protein>
    <submittedName>
        <fullName evidence="2">Uncharacterized protein</fullName>
    </submittedName>
</protein>
<evidence type="ECO:0000256" key="1">
    <source>
        <dbReference type="SAM" id="MobiDB-lite"/>
    </source>
</evidence>
<name>A0ABR1AF51_POLSC</name>
<reference evidence="2 3" key="1">
    <citation type="submission" date="2023-09" db="EMBL/GenBank/DDBJ databases">
        <title>Genomes of two closely related lineages of the louse Polyplax serrata with different host specificities.</title>
        <authorList>
            <person name="Martinu J."/>
            <person name="Tarabai H."/>
            <person name="Stefka J."/>
            <person name="Hypsa V."/>
        </authorList>
    </citation>
    <scope>NUCLEOTIDE SEQUENCE [LARGE SCALE GENOMIC DNA]</scope>
    <source>
        <strain evidence="2">98ZLc_SE</strain>
    </source>
</reference>
<feature type="region of interest" description="Disordered" evidence="1">
    <location>
        <begin position="204"/>
        <end position="226"/>
    </location>
</feature>
<sequence length="520" mass="60531">MRGFFRGRYDYEYSPVLVKKYELFRYAGESFVVGSFLKRRYPGNMTFCNFRLGDSDTFNYTDEDISFSPELGDKSPYRVLYSVVRGFQFNTSETDSVTYVTHTTLEFLFHIVEIVRRWGGPVSVACFLPGTDTTLALKVLEKMCFCLKEMENVNIHFVYPQHHPPRQMSLKNYSVWLDMEDIAYAPWQIVETDFFPQNSSISLPDGKSNKTTPKGLSSAQASSNGNTGNCYVPDKILNDSYRKRNNLVYPINVARNVARYGARSKFLLVSDIELFPSDNLVEEFLKMIQRLKEKNKSLGDHYFTKKKHVFVLPVFEVAENEPDVPRTKAQLLDLYEKERAVYFHRYICIHCQRFPGIQRWLQRKVHPRIKPGTIQPMLVVKREFPYHRWEPIYIGTNEEPLYSELLTWEGQQDKMTQMHEMCLLEYRFVILNGAFLVHVPGIKRRPRKTTQLKTVSQITSSRPGSNNTIISSGRLTETTNSEDSWKNSHIQRNSYLYQIITQDEPPPHSLELKNPSSQAS</sequence>
<comment type="caution">
    <text evidence="2">The sequence shown here is derived from an EMBL/GenBank/DDBJ whole genome shotgun (WGS) entry which is preliminary data.</text>
</comment>
<dbReference type="PANTHER" id="PTHR47412:SF1">
    <property type="entry name" value="FI01434P-RELATED"/>
    <property type="match status" value="1"/>
</dbReference>
<evidence type="ECO:0000313" key="2">
    <source>
        <dbReference type="EMBL" id="KAK6618124.1"/>
    </source>
</evidence>
<accession>A0ABR1AF51</accession>